<evidence type="ECO:0000313" key="6">
    <source>
        <dbReference type="EMBL" id="VDD85300.1"/>
    </source>
</evidence>
<dbReference type="InterPro" id="IPR050271">
    <property type="entry name" value="UDP-glycosyltransferase"/>
</dbReference>
<evidence type="ECO:0000313" key="7">
    <source>
        <dbReference type="Proteomes" id="UP000274131"/>
    </source>
</evidence>
<dbReference type="EMBL" id="UXUI01000685">
    <property type="protein sequence ID" value="VDD85300.1"/>
    <property type="molecule type" value="Genomic_DNA"/>
</dbReference>
<evidence type="ECO:0000256" key="5">
    <source>
        <dbReference type="ARBA" id="ARBA00047475"/>
    </source>
</evidence>
<reference evidence="6 7" key="2">
    <citation type="submission" date="2018-10" db="EMBL/GenBank/DDBJ databases">
        <authorList>
            <consortium name="Pathogen Informatics"/>
        </authorList>
    </citation>
    <scope>NUCLEOTIDE SEQUENCE [LARGE SCALE GENOMIC DNA]</scope>
</reference>
<keyword evidence="7" id="KW-1185">Reference proteome</keyword>
<dbReference type="Pfam" id="PF00201">
    <property type="entry name" value="UDPGT"/>
    <property type="match status" value="1"/>
</dbReference>
<accession>A0A0N4UTM8</accession>
<organism evidence="8">
    <name type="scientific">Enterobius vermicularis</name>
    <name type="common">Human pinworm</name>
    <dbReference type="NCBI Taxonomy" id="51028"/>
    <lineage>
        <taxon>Eukaryota</taxon>
        <taxon>Metazoa</taxon>
        <taxon>Ecdysozoa</taxon>
        <taxon>Nematoda</taxon>
        <taxon>Chromadorea</taxon>
        <taxon>Rhabditida</taxon>
        <taxon>Spirurina</taxon>
        <taxon>Oxyuridomorpha</taxon>
        <taxon>Oxyuroidea</taxon>
        <taxon>Oxyuridae</taxon>
        <taxon>Enterobius</taxon>
    </lineage>
</organism>
<evidence type="ECO:0000256" key="3">
    <source>
        <dbReference type="ARBA" id="ARBA00022676"/>
    </source>
</evidence>
<comment type="catalytic activity">
    <reaction evidence="5">
        <text>glucuronate acceptor + UDP-alpha-D-glucuronate = acceptor beta-D-glucuronoside + UDP + H(+)</text>
        <dbReference type="Rhea" id="RHEA:21032"/>
        <dbReference type="ChEBI" id="CHEBI:15378"/>
        <dbReference type="ChEBI" id="CHEBI:58052"/>
        <dbReference type="ChEBI" id="CHEBI:58223"/>
        <dbReference type="ChEBI" id="CHEBI:132367"/>
        <dbReference type="ChEBI" id="CHEBI:132368"/>
        <dbReference type="EC" id="2.4.1.17"/>
    </reaction>
</comment>
<dbReference type="AlphaFoldDB" id="A0A0N4UTM8"/>
<evidence type="ECO:0000256" key="2">
    <source>
        <dbReference type="ARBA" id="ARBA00012544"/>
    </source>
</evidence>
<comment type="similarity">
    <text evidence="1">Belongs to the UDP-glycosyltransferase family.</text>
</comment>
<protein>
    <recommendedName>
        <fullName evidence="2">glucuronosyltransferase</fullName>
        <ecNumber evidence="2">2.4.1.17</ecNumber>
    </recommendedName>
</protein>
<dbReference type="OrthoDB" id="5835829at2759"/>
<dbReference type="InterPro" id="IPR002213">
    <property type="entry name" value="UDP_glucos_trans"/>
</dbReference>
<name>A0A0N4UTM8_ENTVE</name>
<dbReference type="GO" id="GO:0015020">
    <property type="term" value="F:glucuronosyltransferase activity"/>
    <property type="evidence" value="ECO:0007669"/>
    <property type="project" value="UniProtKB-EC"/>
</dbReference>
<proteinExistence type="inferred from homology"/>
<evidence type="ECO:0000256" key="1">
    <source>
        <dbReference type="ARBA" id="ARBA00009995"/>
    </source>
</evidence>
<keyword evidence="3" id="KW-0328">Glycosyltransferase</keyword>
<sequence>MVLSVLVQNKAFLKRLKESKFDLAFAEHTGLCSIGLIHAAQIPAWIWMNNAAIIDYIANIVGLHTPSSYVPPILSPVSDEMTFLERVQSFATWAVLPLLYKRMIASPQTEIFKRYIDPDFPDLEELAANCPLVMVNSDEVYAFPRPILHKIVYIGGLGIRESIGKPLTGVDSTGEGEAGKVSKAVCLQNRLYVTGIVTEAPYCVEQLSVDYAVLQIVLAYSHLVHLCFREMGEKLNLI</sequence>
<reference evidence="8" key="1">
    <citation type="submission" date="2017-02" db="UniProtKB">
        <authorList>
            <consortium name="WormBaseParasite"/>
        </authorList>
    </citation>
    <scope>IDENTIFICATION</scope>
</reference>
<dbReference type="WBParaSite" id="EVEC_0000066401-mRNA-1">
    <property type="protein sequence ID" value="EVEC_0000066401-mRNA-1"/>
    <property type="gene ID" value="EVEC_0000066401"/>
</dbReference>
<dbReference type="EC" id="2.4.1.17" evidence="2"/>
<keyword evidence="4" id="KW-0808">Transferase</keyword>
<dbReference type="SUPFAM" id="SSF53756">
    <property type="entry name" value="UDP-Glycosyltransferase/glycogen phosphorylase"/>
    <property type="match status" value="1"/>
</dbReference>
<dbReference type="Proteomes" id="UP000274131">
    <property type="component" value="Unassembled WGS sequence"/>
</dbReference>
<gene>
    <name evidence="6" type="ORF">EVEC_LOCUS443</name>
</gene>
<evidence type="ECO:0000313" key="8">
    <source>
        <dbReference type="WBParaSite" id="EVEC_0000066401-mRNA-1"/>
    </source>
</evidence>
<dbReference type="PANTHER" id="PTHR48043">
    <property type="entry name" value="EG:EG0003.4 PROTEIN-RELATED"/>
    <property type="match status" value="1"/>
</dbReference>
<dbReference type="PANTHER" id="PTHR48043:SF145">
    <property type="entry name" value="FI06409P-RELATED"/>
    <property type="match status" value="1"/>
</dbReference>
<evidence type="ECO:0000256" key="4">
    <source>
        <dbReference type="ARBA" id="ARBA00022679"/>
    </source>
</evidence>